<dbReference type="InterPro" id="IPR009061">
    <property type="entry name" value="DNA-bd_dom_put_sf"/>
</dbReference>
<evidence type="ECO:0000313" key="2">
    <source>
        <dbReference type="EMBL" id="REA60064.1"/>
    </source>
</evidence>
<dbReference type="RefSeq" id="WP_115831809.1">
    <property type="nucleotide sequence ID" value="NZ_QNUL01000012.1"/>
</dbReference>
<protein>
    <submittedName>
        <fullName evidence="2">DNA-binding protein</fullName>
    </submittedName>
</protein>
<comment type="caution">
    <text evidence="2">The sequence shown here is derived from an EMBL/GenBank/DDBJ whole genome shotgun (WGS) entry which is preliminary data.</text>
</comment>
<keyword evidence="2" id="KW-0238">DNA-binding</keyword>
<dbReference type="PANTHER" id="PTHR34585">
    <property type="match status" value="1"/>
</dbReference>
<sequence length="86" mass="9828">MQIELVTKEDLQLFRQQLLGDLKLLMNTSEPKASEWLKSAEVRKFLKISAGTLQNLRIAGVLKPVKIGGLLYYRSRDIEDLLNKKA</sequence>
<dbReference type="Proteomes" id="UP000256373">
    <property type="component" value="Unassembled WGS sequence"/>
</dbReference>
<dbReference type="AlphaFoldDB" id="A0A3D8Y9B9"/>
<reference evidence="2 3" key="1">
    <citation type="submission" date="2018-07" db="EMBL/GenBank/DDBJ databases">
        <title>Dyadobacter roseus sp. nov., isolated from rose rhizosphere soil.</title>
        <authorList>
            <person name="Chen L."/>
        </authorList>
    </citation>
    <scope>NUCLEOTIDE SEQUENCE [LARGE SCALE GENOMIC DNA]</scope>
    <source>
        <strain evidence="2 3">RS19</strain>
    </source>
</reference>
<name>A0A3D8Y9B9_9BACT</name>
<dbReference type="InterPro" id="IPR041657">
    <property type="entry name" value="HTH_17"/>
</dbReference>
<evidence type="ECO:0000259" key="1">
    <source>
        <dbReference type="Pfam" id="PF12728"/>
    </source>
</evidence>
<keyword evidence="3" id="KW-1185">Reference proteome</keyword>
<accession>A0A3D8Y9B9</accession>
<dbReference type="EMBL" id="QNUL01000012">
    <property type="protein sequence ID" value="REA60064.1"/>
    <property type="molecule type" value="Genomic_DNA"/>
</dbReference>
<dbReference type="SUPFAM" id="SSF46955">
    <property type="entry name" value="Putative DNA-binding domain"/>
    <property type="match status" value="1"/>
</dbReference>
<feature type="domain" description="Helix-turn-helix" evidence="1">
    <location>
        <begin position="36"/>
        <end position="85"/>
    </location>
</feature>
<dbReference type="PANTHER" id="PTHR34585:SF22">
    <property type="entry name" value="HELIX-TURN-HELIX DOMAIN-CONTAINING PROTEIN"/>
    <property type="match status" value="1"/>
</dbReference>
<dbReference type="GO" id="GO:0003677">
    <property type="term" value="F:DNA binding"/>
    <property type="evidence" value="ECO:0007669"/>
    <property type="project" value="UniProtKB-KW"/>
</dbReference>
<dbReference type="Pfam" id="PF12728">
    <property type="entry name" value="HTH_17"/>
    <property type="match status" value="1"/>
</dbReference>
<evidence type="ECO:0000313" key="3">
    <source>
        <dbReference type="Proteomes" id="UP000256373"/>
    </source>
</evidence>
<dbReference type="OrthoDB" id="1524679at2"/>
<proteinExistence type="predicted"/>
<organism evidence="2 3">
    <name type="scientific">Dyadobacter luteus</name>
    <dbReference type="NCBI Taxonomy" id="2259619"/>
    <lineage>
        <taxon>Bacteria</taxon>
        <taxon>Pseudomonadati</taxon>
        <taxon>Bacteroidota</taxon>
        <taxon>Cytophagia</taxon>
        <taxon>Cytophagales</taxon>
        <taxon>Spirosomataceae</taxon>
        <taxon>Dyadobacter</taxon>
    </lineage>
</organism>
<gene>
    <name evidence="2" type="ORF">DSL64_15380</name>
</gene>